<keyword evidence="3" id="KW-0489">Methyltransferase</keyword>
<dbReference type="EMBL" id="JBHSWH010000001">
    <property type="protein sequence ID" value="MFC6704994.1"/>
    <property type="molecule type" value="Genomic_DNA"/>
</dbReference>
<keyword evidence="3" id="KW-0808">Transferase</keyword>
<dbReference type="Proteomes" id="UP001596298">
    <property type="component" value="Unassembled WGS sequence"/>
</dbReference>
<evidence type="ECO:0000313" key="4">
    <source>
        <dbReference type="Proteomes" id="UP001596298"/>
    </source>
</evidence>
<protein>
    <submittedName>
        <fullName evidence="3">HIT family protein</fullName>
        <ecNumber evidence="3">2.1.1.-</ecNumber>
    </submittedName>
</protein>
<dbReference type="PANTHER" id="PTHR46648:SF1">
    <property type="entry name" value="ADENOSINE 5'-MONOPHOSPHORAMIDASE HNT1"/>
    <property type="match status" value="1"/>
</dbReference>
<dbReference type="PANTHER" id="PTHR46648">
    <property type="entry name" value="HIT FAMILY PROTEIN 1"/>
    <property type="match status" value="1"/>
</dbReference>
<dbReference type="InterPro" id="IPR011146">
    <property type="entry name" value="HIT-like"/>
</dbReference>
<organism evidence="3 4">
    <name type="scientific">Flexivirga alba</name>
    <dbReference type="NCBI Taxonomy" id="702742"/>
    <lineage>
        <taxon>Bacteria</taxon>
        <taxon>Bacillati</taxon>
        <taxon>Actinomycetota</taxon>
        <taxon>Actinomycetes</taxon>
        <taxon>Micrococcales</taxon>
        <taxon>Dermacoccaceae</taxon>
        <taxon>Flexivirga</taxon>
    </lineage>
</organism>
<keyword evidence="4" id="KW-1185">Reference proteome</keyword>
<evidence type="ECO:0000256" key="1">
    <source>
        <dbReference type="PROSITE-ProRule" id="PRU00464"/>
    </source>
</evidence>
<comment type="caution">
    <text evidence="1">Lacks conserved residue(s) required for the propagation of feature annotation.</text>
</comment>
<comment type="caution">
    <text evidence="3">The sequence shown here is derived from an EMBL/GenBank/DDBJ whole genome shotgun (WGS) entry which is preliminary data.</text>
</comment>
<dbReference type="InterPro" id="IPR036265">
    <property type="entry name" value="HIT-like_sf"/>
</dbReference>
<dbReference type="SUPFAM" id="SSF54197">
    <property type="entry name" value="HIT-like"/>
    <property type="match status" value="1"/>
</dbReference>
<sequence>MVPPIEVPKRSCGYCDNFDGVVPPHGPPGVVHHDDRLYVILAPSSLGKMPGHTLIIPTRHVETFLDLTDDETAEVAIMTRRVATAVRNTFNPNGIHVQQHNGIAAWQTVPHVPFHVIPVMADDDWPPDPDHWIEVTPSGERQAQAAALKEELSKL</sequence>
<dbReference type="GO" id="GO:0008168">
    <property type="term" value="F:methyltransferase activity"/>
    <property type="evidence" value="ECO:0007669"/>
    <property type="project" value="UniProtKB-KW"/>
</dbReference>
<dbReference type="Pfam" id="PF01230">
    <property type="entry name" value="HIT"/>
    <property type="match status" value="1"/>
</dbReference>
<evidence type="ECO:0000313" key="3">
    <source>
        <dbReference type="EMBL" id="MFC6704994.1"/>
    </source>
</evidence>
<dbReference type="RefSeq" id="WP_382399734.1">
    <property type="nucleotide sequence ID" value="NZ_JBHSWH010000001.1"/>
</dbReference>
<dbReference type="PROSITE" id="PS51084">
    <property type="entry name" value="HIT_2"/>
    <property type="match status" value="1"/>
</dbReference>
<dbReference type="EC" id="2.1.1.-" evidence="3"/>
<dbReference type="Gene3D" id="3.30.428.10">
    <property type="entry name" value="HIT-like"/>
    <property type="match status" value="1"/>
</dbReference>
<dbReference type="InterPro" id="IPR001310">
    <property type="entry name" value="Histidine_triad_HIT"/>
</dbReference>
<reference evidence="4" key="1">
    <citation type="journal article" date="2019" name="Int. J. Syst. Evol. Microbiol.">
        <title>The Global Catalogue of Microorganisms (GCM) 10K type strain sequencing project: providing services to taxonomists for standard genome sequencing and annotation.</title>
        <authorList>
            <consortium name="The Broad Institute Genomics Platform"/>
            <consortium name="The Broad Institute Genome Sequencing Center for Infectious Disease"/>
            <person name="Wu L."/>
            <person name="Ma J."/>
        </authorList>
    </citation>
    <scope>NUCLEOTIDE SEQUENCE [LARGE SCALE GENOMIC DNA]</scope>
    <source>
        <strain evidence="4">CCUG 58127</strain>
    </source>
</reference>
<accession>A0ABW2ADL1</accession>
<feature type="domain" description="HIT" evidence="2">
    <location>
        <begin position="17"/>
        <end position="126"/>
    </location>
</feature>
<gene>
    <name evidence="3" type="ORF">ACFQDH_06855</name>
</gene>
<dbReference type="GO" id="GO:0032259">
    <property type="term" value="P:methylation"/>
    <property type="evidence" value="ECO:0007669"/>
    <property type="project" value="UniProtKB-KW"/>
</dbReference>
<proteinExistence type="predicted"/>
<name>A0ABW2ADL1_9MICO</name>
<evidence type="ECO:0000259" key="2">
    <source>
        <dbReference type="PROSITE" id="PS51084"/>
    </source>
</evidence>